<feature type="chain" id="PRO_5020877048" description="Coenzyme Q-binding protein COQ10 START domain-containing protein" evidence="3">
    <location>
        <begin position="38"/>
        <end position="237"/>
    </location>
</feature>
<comment type="similarity">
    <text evidence="1">Belongs to the ribosome association toxin RatA family.</text>
</comment>
<proteinExistence type="inferred from homology"/>
<dbReference type="InterPro" id="IPR023393">
    <property type="entry name" value="START-like_dom_sf"/>
</dbReference>
<feature type="region of interest" description="Disordered" evidence="2">
    <location>
        <begin position="54"/>
        <end position="73"/>
    </location>
</feature>
<feature type="domain" description="Coenzyme Q-binding protein COQ10 START" evidence="4">
    <location>
        <begin position="81"/>
        <end position="208"/>
    </location>
</feature>
<accession>A0A4U1JGJ0</accession>
<dbReference type="OrthoDB" id="9804759at2"/>
<dbReference type="Gene3D" id="3.30.530.20">
    <property type="match status" value="1"/>
</dbReference>
<organism evidence="5 6">
    <name type="scientific">Polyangium fumosum</name>
    <dbReference type="NCBI Taxonomy" id="889272"/>
    <lineage>
        <taxon>Bacteria</taxon>
        <taxon>Pseudomonadati</taxon>
        <taxon>Myxococcota</taxon>
        <taxon>Polyangia</taxon>
        <taxon>Polyangiales</taxon>
        <taxon>Polyangiaceae</taxon>
        <taxon>Polyangium</taxon>
    </lineage>
</organism>
<evidence type="ECO:0000313" key="5">
    <source>
        <dbReference type="EMBL" id="TKD09436.1"/>
    </source>
</evidence>
<sequence length="237" mass="25951">MSTTTRNPPCRFPETPMTLRLRPLAFALLTTLTTLSAAPNVARAGDEEATRLEARGKAQRYSQKTTDPESSIDTGGAAILVHAPIDEVRRIVTDYRHYEKVIKPFKQSKLLSRTKGVSEVYLEVPILHGAATVWVVTKIGQPVKVGNEERITARMERGNVDDFRATWKLRAVDGERTIVKLEILVDPKMPVPSSVVTPELCTAADKAVTGVRDQAEKNHSTASAARAEPQNVPAEGS</sequence>
<feature type="compositionally biased region" description="Polar residues" evidence="2">
    <location>
        <begin position="60"/>
        <end position="73"/>
    </location>
</feature>
<evidence type="ECO:0000256" key="2">
    <source>
        <dbReference type="SAM" id="MobiDB-lite"/>
    </source>
</evidence>
<dbReference type="Proteomes" id="UP000309215">
    <property type="component" value="Unassembled WGS sequence"/>
</dbReference>
<dbReference type="InterPro" id="IPR005031">
    <property type="entry name" value="COQ10_START"/>
</dbReference>
<keyword evidence="6" id="KW-1185">Reference proteome</keyword>
<keyword evidence="3" id="KW-0732">Signal</keyword>
<dbReference type="EMBL" id="SSMQ01000010">
    <property type="protein sequence ID" value="TKD09436.1"/>
    <property type="molecule type" value="Genomic_DNA"/>
</dbReference>
<dbReference type="AlphaFoldDB" id="A0A4U1JGJ0"/>
<feature type="region of interest" description="Disordered" evidence="2">
    <location>
        <begin position="211"/>
        <end position="237"/>
    </location>
</feature>
<evidence type="ECO:0000313" key="6">
    <source>
        <dbReference type="Proteomes" id="UP000309215"/>
    </source>
</evidence>
<dbReference type="SUPFAM" id="SSF55961">
    <property type="entry name" value="Bet v1-like"/>
    <property type="match status" value="1"/>
</dbReference>
<feature type="signal peptide" evidence="3">
    <location>
        <begin position="1"/>
        <end position="37"/>
    </location>
</feature>
<evidence type="ECO:0000259" key="4">
    <source>
        <dbReference type="Pfam" id="PF03364"/>
    </source>
</evidence>
<protein>
    <recommendedName>
        <fullName evidence="4">Coenzyme Q-binding protein COQ10 START domain-containing protein</fullName>
    </recommendedName>
</protein>
<comment type="caution">
    <text evidence="5">The sequence shown here is derived from an EMBL/GenBank/DDBJ whole genome shotgun (WGS) entry which is preliminary data.</text>
</comment>
<name>A0A4U1JGJ0_9BACT</name>
<reference evidence="5 6" key="1">
    <citation type="submission" date="2019-04" db="EMBL/GenBank/DDBJ databases">
        <authorList>
            <person name="Li Y."/>
            <person name="Wang J."/>
        </authorList>
    </citation>
    <scope>NUCLEOTIDE SEQUENCE [LARGE SCALE GENOMIC DNA]</scope>
    <source>
        <strain evidence="5 6">DSM 14668</strain>
    </source>
</reference>
<dbReference type="Pfam" id="PF03364">
    <property type="entry name" value="Polyketide_cyc"/>
    <property type="match status" value="1"/>
</dbReference>
<gene>
    <name evidence="5" type="ORF">E8A74_11970</name>
</gene>
<evidence type="ECO:0000256" key="3">
    <source>
        <dbReference type="SAM" id="SignalP"/>
    </source>
</evidence>
<evidence type="ECO:0000256" key="1">
    <source>
        <dbReference type="ARBA" id="ARBA00008918"/>
    </source>
</evidence>